<dbReference type="Pfam" id="PF01612">
    <property type="entry name" value="DNA_pol_A_exo1"/>
    <property type="match status" value="1"/>
</dbReference>
<evidence type="ECO:0000313" key="6">
    <source>
        <dbReference type="Proteomes" id="UP000075714"/>
    </source>
</evidence>
<name>A0A150H1M8_GONPE</name>
<feature type="region of interest" description="Disordered" evidence="3">
    <location>
        <begin position="169"/>
        <end position="195"/>
    </location>
</feature>
<comment type="caution">
    <text evidence="5">The sequence shown here is derived from an EMBL/GenBank/DDBJ whole genome shotgun (WGS) entry which is preliminary data.</text>
</comment>
<evidence type="ECO:0000313" key="5">
    <source>
        <dbReference type="EMBL" id="KXZ56029.1"/>
    </source>
</evidence>
<dbReference type="GO" id="GO:0000467">
    <property type="term" value="P:exonucleolytic trimming to generate mature 3'-end of 5.8S rRNA from tricistronic rRNA transcript (SSU-rRNA, 5.8S rRNA, LSU-rRNA)"/>
    <property type="evidence" value="ECO:0007669"/>
    <property type="project" value="InterPro"/>
</dbReference>
<dbReference type="PANTHER" id="PTHR12124">
    <property type="entry name" value="POLYMYOSITIS/SCLERODERMA AUTOANTIGEN-RELATED"/>
    <property type="match status" value="1"/>
</dbReference>
<protein>
    <recommendedName>
        <fullName evidence="4">HRDC domain-containing protein</fullName>
    </recommendedName>
</protein>
<proteinExistence type="predicted"/>
<evidence type="ECO:0000256" key="2">
    <source>
        <dbReference type="ARBA" id="ARBA00023242"/>
    </source>
</evidence>
<feature type="compositionally biased region" description="Pro residues" evidence="3">
    <location>
        <begin position="173"/>
        <end position="193"/>
    </location>
</feature>
<sequence>MLATCEGMVRSRRQAAPDFTDAEEVAEWTSSLLDDTLERLDAALDAERAAARGRERAREAGAGGQDAAAAGGALDDVALMANLPSFGGTAVRATRHRGPVRHAAALARPQDGFAPPPDNQPDVPFRPRVDHLAGLTAAPLDPRDYEAVPGAPEAYPHPFRAELDALSYTPQQLSPPDPPRPPPPPPDASPPPVWVDTPEALAALAADLAEVQDVALDLEAHSFRAFTCLMQISTRTTDYVVDALVLRSQLGPALARVFADPQVVKVLHGADGDVEWLQRDFGLFLVNMFDTGQAARVLSLQSAGLAHLLEREVGFQPDKRYQLADWRLRPLPPDMLHYARCDTHFLLHVYDRLRQQLRDLPDDRIPPSLLVPLPPPPANPGGALGLVLERSRQLCLKTYRKPVLSPAEVQNMLLRWGLTLSPAQTSVFSALLSWRDRVCRAEDESGGYVLPKAQLVALAQDMPDGAKRVQAVLGRAVSEVVVRRMAELVVAINEARHRPAELQAPAGAQAAAAAAPQAGSGQAAGGAASGSGIAARPLQALKPRAVAPIRAARPAATGTAAAVAAAPAALPHAAPAAAATAGAASGSGAEGSGPGPTGAAQPEAEPEVARQEAEPAEAEDKREKEEAAAAAAERAATGAKAGPSSQPAGSASRAAAGGGLRPRALKAPALSVSRTAALFGGAAAPATAAAGAASATEASAPAAASQSAEAEPSAGPRGDAGPAPVADHSPPGKAAVPPIGLRKATAGASLLGSMFGAGSAAALSAGASAAGTTAAGRARPDEDEDGDEEALAAQRVKRLRATFALPFVAAASSPAPAAPTAAASGRPAAAAAVLAATLAARNDAEEGDGAGDGAGGEGRRATAAEVRAAVEALQAEGDVDVIMGDDGQGVEVPAGTADAGGGGGAGGDGGRAAPAARRVSLDEDGVDGDGDGEDGEEEDGGGGGKGQAEQAEAGGGAAAGGVRVAGSELGLDLLEYVPLPLSQMYPKEKKDRKRGAGADGGGQLRGARGGARHATVMRRFITEVPADAAGGAGGGGYCHIMRGREEGVNMEAGRLGQRSKSSPCGVSGGDGAGEEAVVKPPEPTRVADTLDLETYNDMAAKWERALSLRRNAGVKGLITQVVVMAPAHPPGAAAAAAASVETCHSDCGGTGDGLEAGPVAGSDKGRDGGPLHSPVSDSFCSLHKAPVIASGGGCGDAYGVGCAVALPAGAGSSRMLWSEGSGSGYQRYNSLACSSCSSSDEACGSVTSPSAATAASCDPGQDGMGLGGRCSRDACDAATDGAAARAGREPPAPDRRGTPLPPKPTPPSGQQRVSAGAAKALSSSADGVGGHRPSAVDQLGSAMMHAKDPVAAGVGAAPVRPMNSLPPLLILPSNDVTPNSLDVGALSV</sequence>
<dbReference type="GO" id="GO:0003727">
    <property type="term" value="F:single-stranded RNA binding"/>
    <property type="evidence" value="ECO:0007669"/>
    <property type="project" value="TreeGrafter"/>
</dbReference>
<dbReference type="PANTHER" id="PTHR12124:SF47">
    <property type="entry name" value="EXOSOME COMPONENT 10"/>
    <property type="match status" value="1"/>
</dbReference>
<feature type="compositionally biased region" description="Low complexity" evidence="3">
    <location>
        <begin position="700"/>
        <end position="714"/>
    </location>
</feature>
<dbReference type="GO" id="GO:0071039">
    <property type="term" value="P:nuclear polyadenylation-dependent CUT catabolic process"/>
    <property type="evidence" value="ECO:0007669"/>
    <property type="project" value="TreeGrafter"/>
</dbReference>
<feature type="region of interest" description="Disordered" evidence="3">
    <location>
        <begin position="1054"/>
        <end position="1080"/>
    </location>
</feature>
<feature type="compositionally biased region" description="Basic and acidic residues" evidence="3">
    <location>
        <begin position="1286"/>
        <end position="1297"/>
    </location>
</feature>
<dbReference type="OrthoDB" id="2250022at2759"/>
<dbReference type="GO" id="GO:0071036">
    <property type="term" value="P:nuclear polyadenylation-dependent snoRNA catabolic process"/>
    <property type="evidence" value="ECO:0007669"/>
    <property type="project" value="TreeGrafter"/>
</dbReference>
<accession>A0A150H1M8</accession>
<feature type="compositionally biased region" description="Acidic residues" evidence="3">
    <location>
        <begin position="922"/>
        <end position="940"/>
    </location>
</feature>
<dbReference type="InterPro" id="IPR044876">
    <property type="entry name" value="HRDC_dom_sf"/>
</dbReference>
<feature type="region of interest" description="Disordered" evidence="3">
    <location>
        <begin position="1281"/>
        <end position="1335"/>
    </location>
</feature>
<evidence type="ECO:0000259" key="4">
    <source>
        <dbReference type="PROSITE" id="PS50967"/>
    </source>
</evidence>
<feature type="compositionally biased region" description="Gly residues" evidence="3">
    <location>
        <begin position="898"/>
        <end position="910"/>
    </location>
</feature>
<keyword evidence="2" id="KW-0539">Nucleus</keyword>
<dbReference type="GO" id="GO:0071038">
    <property type="term" value="P:TRAMP-dependent tRNA surveillance pathway"/>
    <property type="evidence" value="ECO:0007669"/>
    <property type="project" value="TreeGrafter"/>
</dbReference>
<dbReference type="GO" id="GO:0071040">
    <property type="term" value="P:nuclear polyadenylation-dependent antisense transcript catabolic process"/>
    <property type="evidence" value="ECO:0007669"/>
    <property type="project" value="TreeGrafter"/>
</dbReference>
<comment type="subcellular location">
    <subcellularLocation>
        <location evidence="1">Nucleus</location>
    </subcellularLocation>
</comment>
<dbReference type="GO" id="GO:0071051">
    <property type="term" value="P:poly(A)-dependent snoRNA 3'-end processing"/>
    <property type="evidence" value="ECO:0007669"/>
    <property type="project" value="TreeGrafter"/>
</dbReference>
<dbReference type="EMBL" id="LSYV01000003">
    <property type="protein sequence ID" value="KXZ56029.1"/>
    <property type="molecule type" value="Genomic_DNA"/>
</dbReference>
<feature type="domain" description="HRDC" evidence="4">
    <location>
        <begin position="421"/>
        <end position="502"/>
    </location>
</feature>
<dbReference type="SUPFAM" id="SSF47819">
    <property type="entry name" value="HRDC-like"/>
    <property type="match status" value="1"/>
</dbReference>
<dbReference type="InterPro" id="IPR002121">
    <property type="entry name" value="HRDC_dom"/>
</dbReference>
<dbReference type="SMART" id="SM00341">
    <property type="entry name" value="HRDC"/>
    <property type="match status" value="1"/>
</dbReference>
<dbReference type="Gene3D" id="3.30.420.10">
    <property type="entry name" value="Ribonuclease H-like superfamily/Ribonuclease H"/>
    <property type="match status" value="1"/>
</dbReference>
<feature type="compositionally biased region" description="Low complexity" evidence="3">
    <location>
        <begin position="1314"/>
        <end position="1325"/>
    </location>
</feature>
<organism evidence="5 6">
    <name type="scientific">Gonium pectorale</name>
    <name type="common">Green alga</name>
    <dbReference type="NCBI Taxonomy" id="33097"/>
    <lineage>
        <taxon>Eukaryota</taxon>
        <taxon>Viridiplantae</taxon>
        <taxon>Chlorophyta</taxon>
        <taxon>core chlorophytes</taxon>
        <taxon>Chlorophyceae</taxon>
        <taxon>CS clade</taxon>
        <taxon>Chlamydomonadales</taxon>
        <taxon>Volvocaceae</taxon>
        <taxon>Gonium</taxon>
    </lineage>
</organism>
<dbReference type="Proteomes" id="UP000075714">
    <property type="component" value="Unassembled WGS sequence"/>
</dbReference>
<feature type="region of interest" description="Disordered" evidence="3">
    <location>
        <begin position="700"/>
        <end position="738"/>
    </location>
</feature>
<dbReference type="GO" id="GO:0000166">
    <property type="term" value="F:nucleotide binding"/>
    <property type="evidence" value="ECO:0007669"/>
    <property type="project" value="InterPro"/>
</dbReference>
<dbReference type="Gene3D" id="1.10.150.80">
    <property type="entry name" value="HRDC domain"/>
    <property type="match status" value="1"/>
</dbReference>
<feature type="compositionally biased region" description="Low complexity" evidence="3">
    <location>
        <begin position="628"/>
        <end position="659"/>
    </location>
</feature>
<feature type="region of interest" description="Disordered" evidence="3">
    <location>
        <begin position="107"/>
        <end position="156"/>
    </location>
</feature>
<dbReference type="GO" id="GO:0000175">
    <property type="term" value="F:3'-5'-RNA exonuclease activity"/>
    <property type="evidence" value="ECO:0007669"/>
    <property type="project" value="InterPro"/>
</dbReference>
<keyword evidence="6" id="KW-1185">Reference proteome</keyword>
<reference evidence="6" key="1">
    <citation type="journal article" date="2016" name="Nat. Commun.">
        <title>The Gonium pectorale genome demonstrates co-option of cell cycle regulation during the evolution of multicellularity.</title>
        <authorList>
            <person name="Hanschen E.R."/>
            <person name="Marriage T.N."/>
            <person name="Ferris P.J."/>
            <person name="Hamaji T."/>
            <person name="Toyoda A."/>
            <person name="Fujiyama A."/>
            <person name="Neme R."/>
            <person name="Noguchi H."/>
            <person name="Minakuchi Y."/>
            <person name="Suzuki M."/>
            <person name="Kawai-Toyooka H."/>
            <person name="Smith D.R."/>
            <person name="Sparks H."/>
            <person name="Anderson J."/>
            <person name="Bakaric R."/>
            <person name="Luria V."/>
            <person name="Karger A."/>
            <person name="Kirschner M.W."/>
            <person name="Durand P.M."/>
            <person name="Michod R.E."/>
            <person name="Nozaki H."/>
            <person name="Olson B.J."/>
        </authorList>
    </citation>
    <scope>NUCLEOTIDE SEQUENCE [LARGE SCALE GENOMIC DNA]</scope>
    <source>
        <strain evidence="6">NIES-2863</strain>
    </source>
</reference>
<dbReference type="InterPro" id="IPR002562">
    <property type="entry name" value="3'-5'_exonuclease_dom"/>
</dbReference>
<dbReference type="GO" id="GO:0000176">
    <property type="term" value="C:nuclear exosome (RNase complex)"/>
    <property type="evidence" value="ECO:0007669"/>
    <property type="project" value="TreeGrafter"/>
</dbReference>
<dbReference type="SMART" id="SM00474">
    <property type="entry name" value="35EXOc"/>
    <property type="match status" value="1"/>
</dbReference>
<feature type="region of interest" description="Disordered" evidence="3">
    <location>
        <begin position="581"/>
        <end position="659"/>
    </location>
</feature>
<dbReference type="InterPro" id="IPR045092">
    <property type="entry name" value="Rrp6-like"/>
</dbReference>
<feature type="compositionally biased region" description="Gly residues" evidence="3">
    <location>
        <begin position="997"/>
        <end position="1009"/>
    </location>
</feature>
<dbReference type="STRING" id="33097.A0A150H1M8"/>
<feature type="compositionally biased region" description="Basic and acidic residues" evidence="3">
    <location>
        <begin position="607"/>
        <end position="627"/>
    </location>
</feature>
<feature type="region of interest" description="Disordered" evidence="3">
    <location>
        <begin position="985"/>
        <end position="1011"/>
    </location>
</feature>
<evidence type="ECO:0000256" key="1">
    <source>
        <dbReference type="ARBA" id="ARBA00004123"/>
    </source>
</evidence>
<dbReference type="GO" id="GO:0071035">
    <property type="term" value="P:nuclear polyadenylation-dependent rRNA catabolic process"/>
    <property type="evidence" value="ECO:0007669"/>
    <property type="project" value="TreeGrafter"/>
</dbReference>
<evidence type="ECO:0000256" key="3">
    <source>
        <dbReference type="SAM" id="MobiDB-lite"/>
    </source>
</evidence>
<dbReference type="GO" id="GO:0071044">
    <property type="term" value="P:histone mRNA catabolic process"/>
    <property type="evidence" value="ECO:0007669"/>
    <property type="project" value="TreeGrafter"/>
</dbReference>
<dbReference type="SUPFAM" id="SSF53098">
    <property type="entry name" value="Ribonuclease H-like"/>
    <property type="match status" value="1"/>
</dbReference>
<dbReference type="InterPro" id="IPR036397">
    <property type="entry name" value="RNaseH_sf"/>
</dbReference>
<dbReference type="InterPro" id="IPR010997">
    <property type="entry name" value="HRDC-like_sf"/>
</dbReference>
<feature type="region of interest" description="Disordered" evidence="3">
    <location>
        <begin position="884"/>
        <end position="959"/>
    </location>
</feature>
<gene>
    <name evidence="5" type="ORF">GPECTOR_2g1581</name>
</gene>
<dbReference type="PROSITE" id="PS50967">
    <property type="entry name" value="HRDC"/>
    <property type="match status" value="1"/>
</dbReference>
<dbReference type="GO" id="GO:0071037">
    <property type="term" value="P:nuclear polyadenylation-dependent snRNA catabolic process"/>
    <property type="evidence" value="ECO:0007669"/>
    <property type="project" value="TreeGrafter"/>
</dbReference>
<dbReference type="InterPro" id="IPR012337">
    <property type="entry name" value="RNaseH-like_sf"/>
</dbReference>
<dbReference type="GO" id="GO:0005730">
    <property type="term" value="C:nucleolus"/>
    <property type="evidence" value="ECO:0007669"/>
    <property type="project" value="TreeGrafter"/>
</dbReference>
<dbReference type="Pfam" id="PF00570">
    <property type="entry name" value="HRDC"/>
    <property type="match status" value="1"/>
</dbReference>